<dbReference type="EMBL" id="JAKZEL010000026">
    <property type="protein sequence ID" value="KAI4529935.1"/>
    <property type="molecule type" value="Genomic_DNA"/>
</dbReference>
<proteinExistence type="predicted"/>
<accession>A0AAD4TPD4</accession>
<evidence type="ECO:0000313" key="3">
    <source>
        <dbReference type="Proteomes" id="UP001214576"/>
    </source>
</evidence>
<evidence type="ECO:0000256" key="1">
    <source>
        <dbReference type="SAM" id="MobiDB-lite"/>
    </source>
</evidence>
<feature type="region of interest" description="Disordered" evidence="1">
    <location>
        <begin position="62"/>
        <end position="118"/>
    </location>
</feature>
<protein>
    <submittedName>
        <fullName evidence="2">Uncharacterized protein</fullName>
    </submittedName>
</protein>
<dbReference type="Proteomes" id="UP001214576">
    <property type="component" value="Unassembled WGS sequence"/>
</dbReference>
<gene>
    <name evidence="2" type="ORF">MG293_019791</name>
</gene>
<organism evidence="2 3">
    <name type="scientific">Ovis ammon polii</name>
    <dbReference type="NCBI Taxonomy" id="230172"/>
    <lineage>
        <taxon>Eukaryota</taxon>
        <taxon>Metazoa</taxon>
        <taxon>Chordata</taxon>
        <taxon>Craniata</taxon>
        <taxon>Vertebrata</taxon>
        <taxon>Euteleostomi</taxon>
        <taxon>Mammalia</taxon>
        <taxon>Eutheria</taxon>
        <taxon>Laurasiatheria</taxon>
        <taxon>Artiodactyla</taxon>
        <taxon>Ruminantia</taxon>
        <taxon>Pecora</taxon>
        <taxon>Bovidae</taxon>
        <taxon>Caprinae</taxon>
        <taxon>Ovis</taxon>
    </lineage>
</organism>
<reference evidence="2" key="1">
    <citation type="submission" date="2022-03" db="EMBL/GenBank/DDBJ databases">
        <title>Genomic analyses of argali, domestic sheep and their hybrids provide insights into chromosomal evolution, heterosis and genetic basis of agronomic traits.</title>
        <authorList>
            <person name="Li M."/>
        </authorList>
    </citation>
    <scope>NUCLEOTIDE SEQUENCE</scope>
    <source>
        <strain evidence="2">CAU-MHL-2022a</strain>
        <tissue evidence="2">Skin</tissue>
    </source>
</reference>
<dbReference type="AlphaFoldDB" id="A0AAD4TPD4"/>
<name>A0AAD4TPD4_OVIAM</name>
<evidence type="ECO:0000313" key="2">
    <source>
        <dbReference type="EMBL" id="KAI4529935.1"/>
    </source>
</evidence>
<sequence>MEVEELGVDSEEDSHSLLQRGTLSETAKDGSLNVQVKSWTALKSIESTVDIDYLAFDVSGVGSGQTAPLTQRPDIGQESEEENGPRVCLLVHFPKGKQKQNPKANHQSREKRKAFLHMPPQVLRAGFEKMPV</sequence>
<keyword evidence="3" id="KW-1185">Reference proteome</keyword>
<comment type="caution">
    <text evidence="2">The sequence shown here is derived from an EMBL/GenBank/DDBJ whole genome shotgun (WGS) entry which is preliminary data.</text>
</comment>